<dbReference type="EMBL" id="JAJBZT010000002">
    <property type="protein sequence ID" value="MCB6182557.1"/>
    <property type="molecule type" value="Genomic_DNA"/>
</dbReference>
<dbReference type="InterPro" id="IPR013078">
    <property type="entry name" value="His_Pase_superF_clade-1"/>
</dbReference>
<gene>
    <name evidence="1" type="ORF">LIN78_03205</name>
</gene>
<dbReference type="Proteomes" id="UP001165395">
    <property type="component" value="Unassembled WGS sequence"/>
</dbReference>
<organism evidence="1 2">
    <name type="scientific">Leeia speluncae</name>
    <dbReference type="NCBI Taxonomy" id="2884804"/>
    <lineage>
        <taxon>Bacteria</taxon>
        <taxon>Pseudomonadati</taxon>
        <taxon>Pseudomonadota</taxon>
        <taxon>Betaproteobacteria</taxon>
        <taxon>Neisseriales</taxon>
        <taxon>Leeiaceae</taxon>
        <taxon>Leeia</taxon>
    </lineage>
</organism>
<dbReference type="InterPro" id="IPR029033">
    <property type="entry name" value="His_PPase_superfam"/>
</dbReference>
<dbReference type="CDD" id="cd07067">
    <property type="entry name" value="HP_PGM_like"/>
    <property type="match status" value="1"/>
</dbReference>
<dbReference type="RefSeq" id="WP_227178407.1">
    <property type="nucleotide sequence ID" value="NZ_JAJBZT010000002.1"/>
</dbReference>
<protein>
    <submittedName>
        <fullName evidence="1">Histidine phosphatase family protein</fullName>
    </submittedName>
</protein>
<dbReference type="InterPro" id="IPR050275">
    <property type="entry name" value="PGM_Phosphatase"/>
</dbReference>
<sequence length="180" mass="20555">MPFTLIRHPKCVHAEGICYGHLDLPADSLYLKQHLPQLLAALPSDFLLMSSPSSRCQKLAEEIAREKSVSISTSELLRELYFGYWEGRAWESISVEELDAWAQDIWGYCPGDGESASSLKDRCLQFLAWMQQQPITKDIVVISHAGFIRMCLSLLGKISPDEQWTYPIAYMHPYLIEEFV</sequence>
<dbReference type="Pfam" id="PF00300">
    <property type="entry name" value="His_Phos_1"/>
    <property type="match status" value="1"/>
</dbReference>
<proteinExistence type="predicted"/>
<dbReference type="SUPFAM" id="SSF53254">
    <property type="entry name" value="Phosphoglycerate mutase-like"/>
    <property type="match status" value="1"/>
</dbReference>
<dbReference type="PANTHER" id="PTHR48100:SF59">
    <property type="entry name" value="ADENOSYLCOBALAMIN_ALPHA-RIBAZOLE PHOSPHATASE"/>
    <property type="match status" value="1"/>
</dbReference>
<dbReference type="PANTHER" id="PTHR48100">
    <property type="entry name" value="BROAD-SPECIFICITY PHOSPHATASE YOR283W-RELATED"/>
    <property type="match status" value="1"/>
</dbReference>
<dbReference type="SMART" id="SM00855">
    <property type="entry name" value="PGAM"/>
    <property type="match status" value="1"/>
</dbReference>
<evidence type="ECO:0000313" key="2">
    <source>
        <dbReference type="Proteomes" id="UP001165395"/>
    </source>
</evidence>
<reference evidence="1" key="1">
    <citation type="submission" date="2021-10" db="EMBL/GenBank/DDBJ databases">
        <title>The complete genome sequence of Leeia sp. TBRC 13508.</title>
        <authorList>
            <person name="Charoenyingcharoen P."/>
            <person name="Yukphan P."/>
        </authorList>
    </citation>
    <scope>NUCLEOTIDE SEQUENCE</scope>
    <source>
        <strain evidence="1">TBRC 13508</strain>
    </source>
</reference>
<accession>A0ABS8D2Y2</accession>
<keyword evidence="2" id="KW-1185">Reference proteome</keyword>
<evidence type="ECO:0000313" key="1">
    <source>
        <dbReference type="EMBL" id="MCB6182557.1"/>
    </source>
</evidence>
<name>A0ABS8D2Y2_9NEIS</name>
<comment type="caution">
    <text evidence="1">The sequence shown here is derived from an EMBL/GenBank/DDBJ whole genome shotgun (WGS) entry which is preliminary data.</text>
</comment>
<dbReference type="Gene3D" id="3.40.50.1240">
    <property type="entry name" value="Phosphoglycerate mutase-like"/>
    <property type="match status" value="1"/>
</dbReference>